<evidence type="ECO:0000256" key="4">
    <source>
        <dbReference type="ARBA" id="ARBA00022792"/>
    </source>
</evidence>
<evidence type="ECO:0000256" key="2">
    <source>
        <dbReference type="ARBA" id="ARBA00006771"/>
    </source>
</evidence>
<proteinExistence type="inferred from homology"/>
<keyword evidence="5" id="KW-1133">Transmembrane helix</keyword>
<dbReference type="Proteomes" id="UP000695022">
    <property type="component" value="Unplaced"/>
</dbReference>
<evidence type="ECO:0000256" key="8">
    <source>
        <dbReference type="RuleBase" id="RU363009"/>
    </source>
</evidence>
<dbReference type="RefSeq" id="XP_014666384.1">
    <property type="nucleotide sequence ID" value="XM_014810898.1"/>
</dbReference>
<evidence type="ECO:0000256" key="3">
    <source>
        <dbReference type="ARBA" id="ARBA00022692"/>
    </source>
</evidence>
<evidence type="ECO:0000313" key="9">
    <source>
        <dbReference type="Proteomes" id="UP000695022"/>
    </source>
</evidence>
<dbReference type="PANTHER" id="PTHR31816">
    <property type="entry name" value="MICOS COMPLEX SUBUNIT MIC13"/>
    <property type="match status" value="1"/>
</dbReference>
<sequence length="101" mass="11242">MAASLIKNVIKIGVAGGALYVTIDQGVWSLDGKQGARTLQSVASKVAPDSHVYTKEIPEVKNVTRLMEEKWNRGVQDTFLWMDDAPSNLKRCGERVKKYFS</sequence>
<comment type="similarity">
    <text evidence="2 8">Belongs to the MICOS complex subunit Mic13 family.</text>
</comment>
<evidence type="ECO:0000256" key="5">
    <source>
        <dbReference type="ARBA" id="ARBA00022989"/>
    </source>
</evidence>
<dbReference type="PANTHER" id="PTHR31816:SF3">
    <property type="entry name" value="MICOS COMPLEX SUBUNIT MIC13"/>
    <property type="match status" value="1"/>
</dbReference>
<dbReference type="RefSeq" id="XP_014666383.1">
    <property type="nucleotide sequence ID" value="XM_014810897.1"/>
</dbReference>
<evidence type="ECO:0000313" key="10">
    <source>
        <dbReference type="RefSeq" id="XP_014666383.1"/>
    </source>
</evidence>
<evidence type="ECO:0000256" key="1">
    <source>
        <dbReference type="ARBA" id="ARBA00004434"/>
    </source>
</evidence>
<comment type="function">
    <text evidence="8">Component of the MICOS complex, a large protein complex of the mitochondrial inner membrane that plays crucial roles in the maintenance of crista junctions, inner membrane architecture, and formation of contact sites to the outer membrane.</text>
</comment>
<comment type="subcellular location">
    <subcellularLocation>
        <location evidence="1 8">Mitochondrion inner membrane</location>
        <topology evidence="1 8">Single-pass membrane protein</topology>
    </subcellularLocation>
</comment>
<evidence type="ECO:0000313" key="11">
    <source>
        <dbReference type="RefSeq" id="XP_014666384.1"/>
    </source>
</evidence>
<accession>A0ABM1E2G3</accession>
<reference evidence="10 11" key="1">
    <citation type="submission" date="2025-05" db="UniProtKB">
        <authorList>
            <consortium name="RefSeq"/>
        </authorList>
    </citation>
    <scope>IDENTIFICATION</scope>
</reference>
<keyword evidence="9" id="KW-1185">Reference proteome</keyword>
<gene>
    <name evidence="10 11" type="primary">LOC106808262</name>
</gene>
<dbReference type="Pfam" id="PF15884">
    <property type="entry name" value="QIL1"/>
    <property type="match status" value="1"/>
</dbReference>
<keyword evidence="3" id="KW-0812">Transmembrane</keyword>
<keyword evidence="4 8" id="KW-0999">Mitochondrion inner membrane</keyword>
<evidence type="ECO:0000256" key="6">
    <source>
        <dbReference type="ARBA" id="ARBA00023128"/>
    </source>
</evidence>
<organism evidence="9 11">
    <name type="scientific">Priapulus caudatus</name>
    <name type="common">Priapulid worm</name>
    <dbReference type="NCBI Taxonomy" id="37621"/>
    <lineage>
        <taxon>Eukaryota</taxon>
        <taxon>Metazoa</taxon>
        <taxon>Ecdysozoa</taxon>
        <taxon>Scalidophora</taxon>
        <taxon>Priapulida</taxon>
        <taxon>Priapulimorpha</taxon>
        <taxon>Priapulimorphida</taxon>
        <taxon>Priapulidae</taxon>
        <taxon>Priapulus</taxon>
    </lineage>
</organism>
<keyword evidence="7" id="KW-0472">Membrane</keyword>
<comment type="subunit">
    <text evidence="8">Component of the mitochondrial contact site and cristae organizing system (MICOS) complex.</text>
</comment>
<dbReference type="InterPro" id="IPR026769">
    <property type="entry name" value="Mic13"/>
</dbReference>
<keyword evidence="6 8" id="KW-0496">Mitochondrion</keyword>
<protein>
    <recommendedName>
        <fullName evidence="8">MICOS complex subunit MIC13</fullName>
    </recommendedName>
</protein>
<name>A0ABM1E2G3_PRICU</name>
<evidence type="ECO:0000256" key="7">
    <source>
        <dbReference type="ARBA" id="ARBA00023136"/>
    </source>
</evidence>
<dbReference type="GeneID" id="106808262"/>